<dbReference type="PANTHER" id="PTHR30153">
    <property type="entry name" value="REPLICATIVE DNA HELICASE DNAB"/>
    <property type="match status" value="1"/>
</dbReference>
<protein>
    <recommendedName>
        <fullName evidence="10">DNA 5'-3' helicase</fullName>
        <ecNumber evidence="10">5.6.2.3</ecNumber>
    </recommendedName>
    <alternativeName>
        <fullName evidence="11">DNA 5'-3' helicase DnaB</fullName>
    </alternativeName>
</protein>
<keyword evidence="6" id="KW-0067">ATP-binding</keyword>
<gene>
    <name evidence="15" type="primary">dnaB</name>
</gene>
<feature type="transmembrane region" description="Helical" evidence="13">
    <location>
        <begin position="21"/>
        <end position="37"/>
    </location>
</feature>
<keyword evidence="15" id="KW-0934">Plastid</keyword>
<dbReference type="GO" id="GO:0003677">
    <property type="term" value="F:DNA binding"/>
    <property type="evidence" value="ECO:0007669"/>
    <property type="project" value="UniProtKB-KW"/>
</dbReference>
<evidence type="ECO:0000256" key="1">
    <source>
        <dbReference type="ARBA" id="ARBA00008428"/>
    </source>
</evidence>
<comment type="catalytic activity">
    <reaction evidence="12">
        <text>ATP + H2O = ADP + phosphate + H(+)</text>
        <dbReference type="Rhea" id="RHEA:13065"/>
        <dbReference type="ChEBI" id="CHEBI:15377"/>
        <dbReference type="ChEBI" id="CHEBI:15378"/>
        <dbReference type="ChEBI" id="CHEBI:30616"/>
        <dbReference type="ChEBI" id="CHEBI:43474"/>
        <dbReference type="ChEBI" id="CHEBI:456216"/>
        <dbReference type="EC" id="5.6.2.3"/>
    </reaction>
</comment>
<organism evidence="15">
    <name type="scientific">Cliftonaea pectinata</name>
    <dbReference type="NCBI Taxonomy" id="2007206"/>
    <lineage>
        <taxon>Eukaryota</taxon>
        <taxon>Rhodophyta</taxon>
        <taxon>Florideophyceae</taxon>
        <taxon>Rhodymeniophycidae</taxon>
        <taxon>Ceramiales</taxon>
        <taxon>Rhodomelaceae</taxon>
        <taxon>Polyzonieae</taxon>
        <taxon>Cliftonaea</taxon>
    </lineage>
</organism>
<feature type="domain" description="SF4 helicase" evidence="14">
    <location>
        <begin position="541"/>
        <end position="601"/>
    </location>
</feature>
<dbReference type="PROSITE" id="PS50818">
    <property type="entry name" value="INTEIN_C_TER"/>
    <property type="match status" value="1"/>
</dbReference>
<evidence type="ECO:0000256" key="11">
    <source>
        <dbReference type="ARBA" id="ARBA00045002"/>
    </source>
</evidence>
<evidence type="ECO:0000256" key="6">
    <source>
        <dbReference type="ARBA" id="ARBA00022840"/>
    </source>
</evidence>
<dbReference type="InterPro" id="IPR016136">
    <property type="entry name" value="DNA_helicase_N/primase_C"/>
</dbReference>
<accession>A0A1Z1MQD8</accession>
<dbReference type="InterPro" id="IPR036844">
    <property type="entry name" value="Hint_dom_sf"/>
</dbReference>
<dbReference type="AlphaFoldDB" id="A0A1Z1MQD8"/>
<dbReference type="GO" id="GO:0005829">
    <property type="term" value="C:cytosol"/>
    <property type="evidence" value="ECO:0007669"/>
    <property type="project" value="TreeGrafter"/>
</dbReference>
<dbReference type="InterPro" id="IPR027417">
    <property type="entry name" value="P-loop_NTPase"/>
</dbReference>
<geneLocation type="chloroplast" evidence="15"/>
<dbReference type="GO" id="GO:0006260">
    <property type="term" value="P:DNA replication"/>
    <property type="evidence" value="ECO:0007669"/>
    <property type="project" value="UniProtKB-KW"/>
</dbReference>
<dbReference type="GeneID" id="33361619"/>
<keyword evidence="2" id="KW-0235">DNA replication</keyword>
<dbReference type="PANTHER" id="PTHR30153:SF2">
    <property type="entry name" value="REPLICATIVE DNA HELICASE"/>
    <property type="match status" value="1"/>
</dbReference>
<keyword evidence="13" id="KW-1133">Transmembrane helix</keyword>
<dbReference type="InterPro" id="IPR007694">
    <property type="entry name" value="DNA_helicase_DnaB-like_C"/>
</dbReference>
<keyword evidence="13" id="KW-0472">Membrane</keyword>
<dbReference type="InterPro" id="IPR003586">
    <property type="entry name" value="Hint_dom_C"/>
</dbReference>
<evidence type="ECO:0000259" key="14">
    <source>
        <dbReference type="PROSITE" id="PS51199"/>
    </source>
</evidence>
<keyword evidence="13" id="KW-0812">Transmembrane</keyword>
<evidence type="ECO:0000256" key="4">
    <source>
        <dbReference type="ARBA" id="ARBA00022801"/>
    </source>
</evidence>
<keyword evidence="3" id="KW-0547">Nucleotide-binding</keyword>
<dbReference type="GO" id="GO:0005524">
    <property type="term" value="F:ATP binding"/>
    <property type="evidence" value="ECO:0007669"/>
    <property type="project" value="UniProtKB-KW"/>
</dbReference>
<evidence type="ECO:0000256" key="13">
    <source>
        <dbReference type="SAM" id="Phobius"/>
    </source>
</evidence>
<name>A0A1Z1MQD8_9FLOR</name>
<dbReference type="Pfam" id="PF00772">
    <property type="entry name" value="DnaB"/>
    <property type="match status" value="1"/>
</dbReference>
<dbReference type="PROSITE" id="PS51199">
    <property type="entry name" value="SF4_HELICASE"/>
    <property type="match status" value="2"/>
</dbReference>
<dbReference type="SUPFAM" id="SSF52540">
    <property type="entry name" value="P-loop containing nucleoside triphosphate hydrolases"/>
    <property type="match status" value="1"/>
</dbReference>
<evidence type="ECO:0000256" key="12">
    <source>
        <dbReference type="ARBA" id="ARBA00048954"/>
    </source>
</evidence>
<feature type="domain" description="SF4 helicase" evidence="14">
    <location>
        <begin position="189"/>
        <end position="395"/>
    </location>
</feature>
<dbReference type="SUPFAM" id="SSF51294">
    <property type="entry name" value="Hedgehog/intein (Hint) domain"/>
    <property type="match status" value="1"/>
</dbReference>
<evidence type="ECO:0000313" key="15">
    <source>
        <dbReference type="EMBL" id="ARW67995.1"/>
    </source>
</evidence>
<keyword evidence="5 15" id="KW-0347">Helicase</keyword>
<reference evidence="15" key="1">
    <citation type="journal article" date="2017" name="J. Phycol.">
        <title>Analysis of chloroplast genomes and a supermatrix inform reclassification of the Rhodomelaceae (Rhodophyta).</title>
        <authorList>
            <person name="Diaz-Tapia P."/>
            <person name="Maggs C.A."/>
            <person name="West J.A."/>
            <person name="Verbruggen H."/>
        </authorList>
    </citation>
    <scope>NUCLEOTIDE SEQUENCE</scope>
    <source>
        <strain evidence="15">PD1561</strain>
    </source>
</reference>
<sequence length="601" mass="71292">MSIHIKRKHKLLPHNYIAEEILLGIILIYPSMFFNILEKIKKEYFFLETHQMIYINLINIYKYKQLNIIELMYKLESNKMLYKIGGLKKITSMMKQGQIFINSSKINIYIEALIYIIRQSYIKRLMIQCGHNIIKLSYIPQVKNEYLRVKALSYLNFIDERINKKHIKTFKDLISEKLVEIKFKNKYLYQTQEKLILSGFLDIDEIISGLPNGDLIIIAGRPSMGKTSLAINIAYNVFNKQKVSICIFSLEMSSSQIFNKFISIASNIPIQKYIVNKINKYQWECITKLCKKLLTNNIYINDALNFSINYIEQISKKIKKKNNELQLIIIDYLQLIQLNEENSYTRSQELSYITRKLKLLAQFLKLPIIVLSQLNRNIEIRNEKIPVLSDLKESGCISFHTNITISTFFNNGIHLTNFKKLLNYSIHLNNLENKTLNLTNKIKDLKYKILHIHQQYIFRFHLNQHILFSTYNHKYLSRQNWIRNNHITYSEVITYLKVFHKNKSYIEYTKKILITKYSKVYDINIGNYFNFTSNQIILHNSIEQDSDIIMILHQQIKQDNQNFNKKILDINICKNRNGATGSCQIMFIPNRNVFKNLEKKT</sequence>
<keyword evidence="15" id="KW-0150">Chloroplast</keyword>
<dbReference type="InterPro" id="IPR007693">
    <property type="entry name" value="DNA_helicase_DnaB-like_N"/>
</dbReference>
<evidence type="ECO:0000256" key="5">
    <source>
        <dbReference type="ARBA" id="ARBA00022806"/>
    </source>
</evidence>
<keyword evidence="8" id="KW-0413">Isomerase</keyword>
<evidence type="ECO:0000256" key="8">
    <source>
        <dbReference type="ARBA" id="ARBA00023235"/>
    </source>
</evidence>
<comment type="function">
    <text evidence="9">The intein is an endonuclease.</text>
</comment>
<proteinExistence type="inferred from homology"/>
<dbReference type="EMBL" id="MF101450">
    <property type="protein sequence ID" value="ARW67995.1"/>
    <property type="molecule type" value="Genomic_DNA"/>
</dbReference>
<dbReference type="GO" id="GO:0016787">
    <property type="term" value="F:hydrolase activity"/>
    <property type="evidence" value="ECO:0007669"/>
    <property type="project" value="UniProtKB-KW"/>
</dbReference>
<dbReference type="SUPFAM" id="SSF48024">
    <property type="entry name" value="N-terminal domain of DnaB helicase"/>
    <property type="match status" value="1"/>
</dbReference>
<dbReference type="RefSeq" id="YP_009398986.1">
    <property type="nucleotide sequence ID" value="NC_035294.1"/>
</dbReference>
<evidence type="ECO:0000256" key="9">
    <source>
        <dbReference type="ARBA" id="ARBA00044940"/>
    </source>
</evidence>
<evidence type="ECO:0000256" key="3">
    <source>
        <dbReference type="ARBA" id="ARBA00022741"/>
    </source>
</evidence>
<dbReference type="Pfam" id="PF03796">
    <property type="entry name" value="DnaB_C"/>
    <property type="match status" value="1"/>
</dbReference>
<dbReference type="Gene3D" id="1.10.860.10">
    <property type="entry name" value="DNAb Helicase, Chain A"/>
    <property type="match status" value="1"/>
</dbReference>
<evidence type="ECO:0000256" key="7">
    <source>
        <dbReference type="ARBA" id="ARBA00023125"/>
    </source>
</evidence>
<dbReference type="InterPro" id="IPR036185">
    <property type="entry name" value="DNA_heli_DnaB-like_N_sf"/>
</dbReference>
<keyword evidence="7" id="KW-0238">DNA-binding</keyword>
<dbReference type="InterPro" id="IPR030934">
    <property type="entry name" value="Intein_C"/>
</dbReference>
<evidence type="ECO:0000256" key="2">
    <source>
        <dbReference type="ARBA" id="ARBA00022705"/>
    </source>
</evidence>
<dbReference type="GO" id="GO:0043139">
    <property type="term" value="F:5'-3' DNA helicase activity"/>
    <property type="evidence" value="ECO:0007669"/>
    <property type="project" value="UniProtKB-EC"/>
</dbReference>
<dbReference type="Gene3D" id="3.40.50.300">
    <property type="entry name" value="P-loop containing nucleotide triphosphate hydrolases"/>
    <property type="match status" value="2"/>
</dbReference>
<dbReference type="EC" id="5.6.2.3" evidence="10"/>
<evidence type="ECO:0000256" key="10">
    <source>
        <dbReference type="ARBA" id="ARBA00044969"/>
    </source>
</evidence>
<dbReference type="SMART" id="SM00305">
    <property type="entry name" value="HintC"/>
    <property type="match status" value="1"/>
</dbReference>
<keyword evidence="4" id="KW-0378">Hydrolase</keyword>
<comment type="similarity">
    <text evidence="1">Belongs to the helicase family. DnaB subfamily.</text>
</comment>